<feature type="compositionally biased region" description="Low complexity" evidence="1">
    <location>
        <begin position="538"/>
        <end position="555"/>
    </location>
</feature>
<feature type="region of interest" description="Disordered" evidence="1">
    <location>
        <begin position="748"/>
        <end position="797"/>
    </location>
</feature>
<feature type="compositionally biased region" description="Basic and acidic residues" evidence="1">
    <location>
        <begin position="781"/>
        <end position="793"/>
    </location>
</feature>
<sequence length="938" mass="105389">MSGIADGNVVDGAEGLKCVLCGSKKDDEEVMEQHLLRHFKYKKYACEDCDELFYTEAERHKHCIQEKHNNIIGFRVSIKKEGDMRTVANSYVEQLLEQIRLDSQLLNSGVLQVKHIVNARLQLNQQMKTEMQNEVESNKKKNKGNAGRKAETQQVQKKNPNDRSKATAQTPTGNAAKRNLSNLFSSAGATDDEEESSDEESPPRSRTAAASRTSASGVQRQNVNRKRRISDLQAEKATDKSNSKQQANADQNQPCIDPSLSSIHVYIAQLENEKRARELVTPAPSKTVCKQCKASVDNLYISRRDHVLKSHIKDVDESDFSSILEATMLICFPGEVYSDQQCTKCPSTNNKIKSLKSMLGHIDKQHSRIMVSCPFNKCGYAERLSDIFSHMKHSHEFDKVQKLSASDPLRKIIQYYRDYSKILRNQLLDESFPYRSNLTFAPHGYFVTLITILKSEDADLQASVISITKYPEAKRPISTVADVNLVPQDPNMPSTSSAHNPASTTAQPPTRLTDLLHRVLDSSDSSSSDESSSDVEDNPSSSASTAAVPTTSRARPSIHLNDTASTQSMQPSQIVSVKHNFAGFVRRPKNSFNPLVARKKSLKCVPSSNRDDGGNEQEQEEQPLQQAEERLPINNAEEASNDQPHVQRIIGIKRNLSFSSEDDQGHDPDIVTSGKKVEKKKPRWNETEGDRYRNIKKESGMDAEEYGQRNANEQASADAAQLIDPVQPNRADSPPDMKFDIQSQGRTLLSRENGPRSFGTLPNQKPVKGSSNQKMESNWETARHEGLQQKEKEDVEDPDVIFITSAKIPTPPIVATASSSGDKIVVKEECGSVQSEQRAPTGRKTLLPTPPKPLLQPLHTLVSYDRRQDNQPSNSRRHDSLSHRNDDRYAGERDKDRDDRVRNKSNKDRDRRDDNRREHASSSRHSYSNKSRRRHKHS</sequence>
<accession>A0A2A2L2Y4</accession>
<evidence type="ECO:0000259" key="2">
    <source>
        <dbReference type="PROSITE" id="PS00028"/>
    </source>
</evidence>
<feature type="compositionally biased region" description="Polar residues" evidence="1">
    <location>
        <begin position="769"/>
        <end position="780"/>
    </location>
</feature>
<evidence type="ECO:0000313" key="3">
    <source>
        <dbReference type="EMBL" id="PAV80500.1"/>
    </source>
</evidence>
<feature type="region of interest" description="Disordered" evidence="1">
    <location>
        <begin position="484"/>
        <end position="557"/>
    </location>
</feature>
<dbReference type="InterPro" id="IPR013087">
    <property type="entry name" value="Znf_C2H2_type"/>
</dbReference>
<dbReference type="SMART" id="SM00355">
    <property type="entry name" value="ZnF_C2H2"/>
    <property type="match status" value="5"/>
</dbReference>
<feature type="compositionally biased region" description="Basic and acidic residues" evidence="1">
    <location>
        <begin position="683"/>
        <end position="700"/>
    </location>
</feature>
<reference evidence="3 4" key="1">
    <citation type="journal article" date="2017" name="Curr. Biol.">
        <title>Genome architecture and evolution of a unichromosomal asexual nematode.</title>
        <authorList>
            <person name="Fradin H."/>
            <person name="Zegar C."/>
            <person name="Gutwein M."/>
            <person name="Lucas J."/>
            <person name="Kovtun M."/>
            <person name="Corcoran D."/>
            <person name="Baugh L.R."/>
            <person name="Kiontke K."/>
            <person name="Gunsalus K."/>
            <person name="Fitch D.H."/>
            <person name="Piano F."/>
        </authorList>
    </citation>
    <scope>NUCLEOTIDE SEQUENCE [LARGE SCALE GENOMIC DNA]</scope>
    <source>
        <strain evidence="3">PF1309</strain>
    </source>
</reference>
<feature type="region of interest" description="Disordered" evidence="1">
    <location>
        <begin position="812"/>
        <end position="938"/>
    </location>
</feature>
<evidence type="ECO:0000313" key="4">
    <source>
        <dbReference type="Proteomes" id="UP000218231"/>
    </source>
</evidence>
<dbReference type="PROSITE" id="PS00028">
    <property type="entry name" value="ZINC_FINGER_C2H2_1"/>
    <property type="match status" value="1"/>
</dbReference>
<dbReference type="AlphaFoldDB" id="A0A2A2L2Y4"/>
<gene>
    <name evidence="3" type="ORF">WR25_02932</name>
</gene>
<feature type="compositionally biased region" description="Basic and acidic residues" evidence="1">
    <location>
        <begin position="229"/>
        <end position="242"/>
    </location>
</feature>
<organism evidence="3 4">
    <name type="scientific">Diploscapter pachys</name>
    <dbReference type="NCBI Taxonomy" id="2018661"/>
    <lineage>
        <taxon>Eukaryota</taxon>
        <taxon>Metazoa</taxon>
        <taxon>Ecdysozoa</taxon>
        <taxon>Nematoda</taxon>
        <taxon>Chromadorea</taxon>
        <taxon>Rhabditida</taxon>
        <taxon>Rhabditina</taxon>
        <taxon>Rhabditomorpha</taxon>
        <taxon>Rhabditoidea</taxon>
        <taxon>Rhabditidae</taxon>
        <taxon>Diploscapter</taxon>
    </lineage>
</organism>
<dbReference type="Proteomes" id="UP000218231">
    <property type="component" value="Unassembled WGS sequence"/>
</dbReference>
<comment type="caution">
    <text evidence="3">The sequence shown here is derived from an EMBL/GenBank/DDBJ whole genome shotgun (WGS) entry which is preliminary data.</text>
</comment>
<feature type="compositionally biased region" description="Acidic residues" evidence="1">
    <location>
        <begin position="190"/>
        <end position="200"/>
    </location>
</feature>
<proteinExistence type="predicted"/>
<feature type="region of interest" description="Disordered" evidence="1">
    <location>
        <begin position="657"/>
        <end position="711"/>
    </location>
</feature>
<protein>
    <recommendedName>
        <fullName evidence="2">C2H2-type domain-containing protein</fullName>
    </recommendedName>
</protein>
<evidence type="ECO:0000256" key="1">
    <source>
        <dbReference type="SAM" id="MobiDB-lite"/>
    </source>
</evidence>
<feature type="compositionally biased region" description="Polar residues" evidence="1">
    <location>
        <begin position="243"/>
        <end position="256"/>
    </location>
</feature>
<feature type="compositionally biased region" description="Basic and acidic residues" evidence="1">
    <location>
        <begin position="876"/>
        <end position="921"/>
    </location>
</feature>
<keyword evidence="4" id="KW-1185">Reference proteome</keyword>
<feature type="region of interest" description="Disordered" evidence="1">
    <location>
        <begin position="129"/>
        <end position="256"/>
    </location>
</feature>
<feature type="compositionally biased region" description="Polar residues" evidence="1">
    <location>
        <begin position="166"/>
        <end position="188"/>
    </location>
</feature>
<dbReference type="EMBL" id="LIAE01007261">
    <property type="protein sequence ID" value="PAV80500.1"/>
    <property type="molecule type" value="Genomic_DNA"/>
</dbReference>
<feature type="domain" description="C2H2-type" evidence="2">
    <location>
        <begin position="46"/>
        <end position="68"/>
    </location>
</feature>
<feature type="region of interest" description="Disordered" evidence="1">
    <location>
        <begin position="603"/>
        <end position="625"/>
    </location>
</feature>
<feature type="compositionally biased region" description="Low complexity" evidence="1">
    <location>
        <begin position="204"/>
        <end position="216"/>
    </location>
</feature>
<dbReference type="STRING" id="2018661.A0A2A2L2Y4"/>
<name>A0A2A2L2Y4_9BILA</name>
<feature type="compositionally biased region" description="Polar residues" evidence="1">
    <location>
        <begin position="491"/>
        <end position="510"/>
    </location>
</feature>